<evidence type="ECO:0000256" key="5">
    <source>
        <dbReference type="ARBA" id="ARBA00022694"/>
    </source>
</evidence>
<feature type="compositionally biased region" description="Polar residues" evidence="9">
    <location>
        <begin position="335"/>
        <end position="360"/>
    </location>
</feature>
<proteinExistence type="inferred from homology"/>
<feature type="compositionally biased region" description="Basic and acidic residues" evidence="9">
    <location>
        <begin position="232"/>
        <end position="241"/>
    </location>
</feature>
<dbReference type="SUPFAM" id="SSF55120">
    <property type="entry name" value="Pseudouridine synthase"/>
    <property type="match status" value="1"/>
</dbReference>
<dbReference type="PANTHER" id="PTHR11142:SF4">
    <property type="entry name" value="PSEUDOURIDYLATE SYNTHASE 1 HOMOLOG"/>
    <property type="match status" value="1"/>
</dbReference>
<dbReference type="GO" id="GO:0005634">
    <property type="term" value="C:nucleus"/>
    <property type="evidence" value="ECO:0007669"/>
    <property type="project" value="UniProtKB-SubCell"/>
</dbReference>
<comment type="caution">
    <text evidence="11">The sequence shown here is derived from an EMBL/GenBank/DDBJ whole genome shotgun (WGS) entry which is preliminary data.</text>
</comment>
<feature type="region of interest" description="Disordered" evidence="9">
    <location>
        <begin position="207"/>
        <end position="245"/>
    </location>
</feature>
<reference evidence="11 12" key="1">
    <citation type="submission" date="2023-10" db="EMBL/GenBank/DDBJ databases">
        <authorList>
            <person name="Maclean D."/>
            <person name="Macfadyen A."/>
        </authorList>
    </citation>
    <scope>NUCLEOTIDE SEQUENCE [LARGE SCALE GENOMIC DNA]</scope>
</reference>
<dbReference type="AlphaFoldDB" id="A0AAV1I479"/>
<dbReference type="EMBL" id="CAUYUE010000006">
    <property type="protein sequence ID" value="CAK0780195.1"/>
    <property type="molecule type" value="Genomic_DNA"/>
</dbReference>
<feature type="region of interest" description="Disordered" evidence="9">
    <location>
        <begin position="600"/>
        <end position="628"/>
    </location>
</feature>
<evidence type="ECO:0000256" key="4">
    <source>
        <dbReference type="ARBA" id="ARBA00022664"/>
    </source>
</evidence>
<dbReference type="InterPro" id="IPR020095">
    <property type="entry name" value="PsdUridine_synth_TruA_C"/>
</dbReference>
<gene>
    <name evidence="11" type="ORF">CVIRNUC_004965</name>
</gene>
<keyword evidence="12" id="KW-1185">Reference proteome</keyword>
<evidence type="ECO:0000313" key="11">
    <source>
        <dbReference type="EMBL" id="CAK0780195.1"/>
    </source>
</evidence>
<comment type="subcellular location">
    <subcellularLocation>
        <location evidence="2">Nucleus</location>
    </subcellularLocation>
</comment>
<evidence type="ECO:0000256" key="1">
    <source>
        <dbReference type="ARBA" id="ARBA00001166"/>
    </source>
</evidence>
<evidence type="ECO:0000256" key="7">
    <source>
        <dbReference type="ARBA" id="ARBA00023242"/>
    </source>
</evidence>
<dbReference type="Gene3D" id="3.30.70.580">
    <property type="entry name" value="Pseudouridine synthase I, catalytic domain, N-terminal subdomain"/>
    <property type="match status" value="1"/>
</dbReference>
<dbReference type="PANTHER" id="PTHR11142">
    <property type="entry name" value="PSEUDOURIDYLATE SYNTHASE"/>
    <property type="match status" value="1"/>
</dbReference>
<protein>
    <recommendedName>
        <fullName evidence="10">Pseudouridine synthase I TruA alpha/beta domain-containing protein</fullName>
    </recommendedName>
</protein>
<evidence type="ECO:0000313" key="12">
    <source>
        <dbReference type="Proteomes" id="UP001314263"/>
    </source>
</evidence>
<feature type="region of interest" description="Disordered" evidence="9">
    <location>
        <begin position="335"/>
        <end position="391"/>
    </location>
</feature>
<dbReference type="InterPro" id="IPR020094">
    <property type="entry name" value="TruA/RsuA/RluB/E/F_N"/>
</dbReference>
<comment type="similarity">
    <text evidence="3">Belongs to the tRNA pseudouridine synthase TruA family.</text>
</comment>
<dbReference type="GO" id="GO:0003723">
    <property type="term" value="F:RNA binding"/>
    <property type="evidence" value="ECO:0007669"/>
    <property type="project" value="InterPro"/>
</dbReference>
<dbReference type="InterPro" id="IPR020103">
    <property type="entry name" value="PsdUridine_synth_cat_dom_sf"/>
</dbReference>
<dbReference type="GO" id="GO:1990481">
    <property type="term" value="P:mRNA pseudouridine synthesis"/>
    <property type="evidence" value="ECO:0007669"/>
    <property type="project" value="TreeGrafter"/>
</dbReference>
<evidence type="ECO:0000256" key="6">
    <source>
        <dbReference type="ARBA" id="ARBA00023235"/>
    </source>
</evidence>
<evidence type="ECO:0000256" key="3">
    <source>
        <dbReference type="ARBA" id="ARBA00009375"/>
    </source>
</evidence>
<evidence type="ECO:0000256" key="2">
    <source>
        <dbReference type="ARBA" id="ARBA00004123"/>
    </source>
</evidence>
<dbReference type="GO" id="GO:0006397">
    <property type="term" value="P:mRNA processing"/>
    <property type="evidence" value="ECO:0007669"/>
    <property type="project" value="UniProtKB-KW"/>
</dbReference>
<dbReference type="Pfam" id="PF01416">
    <property type="entry name" value="PseudoU_synth_1"/>
    <property type="match status" value="1"/>
</dbReference>
<dbReference type="FunFam" id="3.30.70.660:FF:000002">
    <property type="entry name" value="tRNA pseudouridine synthase"/>
    <property type="match status" value="1"/>
</dbReference>
<feature type="region of interest" description="Disordered" evidence="9">
    <location>
        <begin position="1"/>
        <end position="37"/>
    </location>
</feature>
<keyword evidence="5" id="KW-0819">tRNA processing</keyword>
<organism evidence="11 12">
    <name type="scientific">Coccomyxa viridis</name>
    <dbReference type="NCBI Taxonomy" id="1274662"/>
    <lineage>
        <taxon>Eukaryota</taxon>
        <taxon>Viridiplantae</taxon>
        <taxon>Chlorophyta</taxon>
        <taxon>core chlorophytes</taxon>
        <taxon>Trebouxiophyceae</taxon>
        <taxon>Trebouxiophyceae incertae sedis</taxon>
        <taxon>Coccomyxaceae</taxon>
        <taxon>Coccomyxa</taxon>
    </lineage>
</organism>
<name>A0AAV1I479_9CHLO</name>
<keyword evidence="6" id="KW-0413">Isomerase</keyword>
<evidence type="ECO:0000259" key="10">
    <source>
        <dbReference type="Pfam" id="PF01416"/>
    </source>
</evidence>
<dbReference type="Gene3D" id="3.30.70.660">
    <property type="entry name" value="Pseudouridine synthase I, catalytic domain, C-terminal subdomain"/>
    <property type="match status" value="1"/>
</dbReference>
<dbReference type="FunFam" id="3.30.70.580:FF:000002">
    <property type="entry name" value="tRNA pseudouridine synthase"/>
    <property type="match status" value="1"/>
</dbReference>
<accession>A0AAV1I479</accession>
<dbReference type="GO" id="GO:0031119">
    <property type="term" value="P:tRNA pseudouridine synthesis"/>
    <property type="evidence" value="ECO:0007669"/>
    <property type="project" value="TreeGrafter"/>
</dbReference>
<sequence length="657" mass="70530">MTDGDAEVKGCAPEADDDERNDEKPVSGKLPQSQRPGGKKRMVAAFVAFVGAGYSGMQYNPGIRTIEGELCKAMCAAGCITPQNARDPTKVGWQRAARTDKGVSAAGNVVSLKLMIDYPNVVERINAALPEQIRVLGYTRVTKSFDARRLCDRRRYEYILPAFAFDPACCRGEGVPLAHVGAAGNIVEKHAGGELDLEAALDRLPMTDQQSSLQPQAGAQESARLQQQQDQDIDRTGREADPGTVSVENQLDGLQAANGNEQKPMGPQQQHDDGASMAAQNSKSACKEVGGGCVPLSARPGAEGSSGTVPAEQKPPPTAQCSLNYLSQSTKALNTVPGQCDTQHRSSNGTVPALSSQSKQPEVHGALGSSGQPSKSHAGSRAAERHAASAQVPAEYRNVRFTAEQQARLNKVLTGFEGTHNFHNYTVRVAAGDPAAMRYILSFKCAGTMEIQGQQWVRMVVLGQSFMLHQIRKLVGTAVAVMRGDAPPECIQLALQPERHMVTPMAPELGLFLDECVFKSYNDRWGNDREAQVSLSDFQEQVDAFKKDKIYPHIASHDAAHGLNAAWLRCLTDANFKFSQWATQDAVRLNVERGAALQAQSALQSPPARAVSEVNGMGGDQAGSDKADLSLESKAATMGIGLSRKRRAEILDAELSD</sequence>
<dbReference type="GO" id="GO:0009982">
    <property type="term" value="F:pseudouridine synthase activity"/>
    <property type="evidence" value="ECO:0007669"/>
    <property type="project" value="InterPro"/>
</dbReference>
<keyword evidence="4" id="KW-0507">mRNA processing</keyword>
<feature type="region of interest" description="Disordered" evidence="9">
    <location>
        <begin position="257"/>
        <end position="322"/>
    </location>
</feature>
<keyword evidence="7" id="KW-0539">Nucleus</keyword>
<feature type="compositionally biased region" description="Polar residues" evidence="9">
    <location>
        <begin position="207"/>
        <end position="225"/>
    </location>
</feature>
<evidence type="ECO:0000256" key="9">
    <source>
        <dbReference type="SAM" id="MobiDB-lite"/>
    </source>
</evidence>
<dbReference type="InterPro" id="IPR020097">
    <property type="entry name" value="PsdUridine_synth_TruA_a/b_dom"/>
</dbReference>
<comment type="catalytic activity">
    <reaction evidence="8">
        <text>a uridine in tRNA = a pseudouridine in tRNA</text>
        <dbReference type="Rhea" id="RHEA:54572"/>
        <dbReference type="Rhea" id="RHEA-COMP:13339"/>
        <dbReference type="Rhea" id="RHEA-COMP:13934"/>
        <dbReference type="ChEBI" id="CHEBI:65314"/>
        <dbReference type="ChEBI" id="CHEBI:65315"/>
    </reaction>
</comment>
<dbReference type="Proteomes" id="UP001314263">
    <property type="component" value="Unassembled WGS sequence"/>
</dbReference>
<feature type="domain" description="Pseudouridine synthase I TruA alpha/beta" evidence="10">
    <location>
        <begin position="416"/>
        <end position="518"/>
    </location>
</feature>
<evidence type="ECO:0000256" key="8">
    <source>
        <dbReference type="ARBA" id="ARBA00036943"/>
    </source>
</evidence>
<comment type="catalytic activity">
    <reaction evidence="1">
        <text>a uridine in mRNA = a pseudouridine in mRNA</text>
        <dbReference type="Rhea" id="RHEA:56644"/>
        <dbReference type="Rhea" id="RHEA-COMP:14658"/>
        <dbReference type="Rhea" id="RHEA-COMP:14659"/>
        <dbReference type="ChEBI" id="CHEBI:65314"/>
        <dbReference type="ChEBI" id="CHEBI:65315"/>
    </reaction>
</comment>
<dbReference type="InterPro" id="IPR001406">
    <property type="entry name" value="PsdUridine_synth_TruA"/>
</dbReference>